<dbReference type="EMBL" id="CP036298">
    <property type="protein sequence ID" value="QDV25425.1"/>
    <property type="molecule type" value="Genomic_DNA"/>
</dbReference>
<dbReference type="KEGG" id="ahel:Q31a_37510"/>
<dbReference type="Gene3D" id="1.10.1740.10">
    <property type="match status" value="1"/>
</dbReference>
<protein>
    <submittedName>
        <fullName evidence="5">RNA polymerase sigma factor RpoE</fullName>
    </submittedName>
</protein>
<sequence>MQTTQQLVELAKAGQRDAIGLLVQRYERLAVTTAWSIVGDFHWAQDVAQESFVTAFQQIAQLRSGATFGSWLLVSVRRNAMRHKQRQREVTTDFPMNELVAISNGWIDQFEELLPLLKESM</sequence>
<gene>
    <name evidence="5" type="ORF">Q31a_37510</name>
</gene>
<evidence type="ECO:0000256" key="2">
    <source>
        <dbReference type="ARBA" id="ARBA00023082"/>
    </source>
</evidence>
<evidence type="ECO:0000313" key="5">
    <source>
        <dbReference type="EMBL" id="QDV25425.1"/>
    </source>
</evidence>
<evidence type="ECO:0000259" key="4">
    <source>
        <dbReference type="Pfam" id="PF04542"/>
    </source>
</evidence>
<evidence type="ECO:0000256" key="1">
    <source>
        <dbReference type="ARBA" id="ARBA00023015"/>
    </source>
</evidence>
<dbReference type="GO" id="GO:0006352">
    <property type="term" value="P:DNA-templated transcription initiation"/>
    <property type="evidence" value="ECO:0007669"/>
    <property type="project" value="InterPro"/>
</dbReference>
<dbReference type="PANTHER" id="PTHR43133">
    <property type="entry name" value="RNA POLYMERASE ECF-TYPE SIGMA FACTO"/>
    <property type="match status" value="1"/>
</dbReference>
<keyword evidence="3" id="KW-0804">Transcription</keyword>
<dbReference type="PANTHER" id="PTHR43133:SF51">
    <property type="entry name" value="RNA POLYMERASE SIGMA FACTOR"/>
    <property type="match status" value="1"/>
</dbReference>
<dbReference type="Pfam" id="PF04542">
    <property type="entry name" value="Sigma70_r2"/>
    <property type="match status" value="1"/>
</dbReference>
<dbReference type="SUPFAM" id="SSF88946">
    <property type="entry name" value="Sigma2 domain of RNA polymerase sigma factors"/>
    <property type="match status" value="1"/>
</dbReference>
<keyword evidence="1" id="KW-0805">Transcription regulation</keyword>
<organism evidence="5 6">
    <name type="scientific">Aureliella helgolandensis</name>
    <dbReference type="NCBI Taxonomy" id="2527968"/>
    <lineage>
        <taxon>Bacteria</taxon>
        <taxon>Pseudomonadati</taxon>
        <taxon>Planctomycetota</taxon>
        <taxon>Planctomycetia</taxon>
        <taxon>Pirellulales</taxon>
        <taxon>Pirellulaceae</taxon>
        <taxon>Aureliella</taxon>
    </lineage>
</organism>
<keyword evidence="2" id="KW-0731">Sigma factor</keyword>
<dbReference type="OrthoDB" id="2046835at2"/>
<dbReference type="AlphaFoldDB" id="A0A518GA01"/>
<dbReference type="Proteomes" id="UP000318017">
    <property type="component" value="Chromosome"/>
</dbReference>
<dbReference type="GO" id="GO:0016987">
    <property type="term" value="F:sigma factor activity"/>
    <property type="evidence" value="ECO:0007669"/>
    <property type="project" value="UniProtKB-KW"/>
</dbReference>
<keyword evidence="6" id="KW-1185">Reference proteome</keyword>
<evidence type="ECO:0000313" key="6">
    <source>
        <dbReference type="Proteomes" id="UP000318017"/>
    </source>
</evidence>
<proteinExistence type="predicted"/>
<evidence type="ECO:0000256" key="3">
    <source>
        <dbReference type="ARBA" id="ARBA00023163"/>
    </source>
</evidence>
<reference evidence="5 6" key="1">
    <citation type="submission" date="2019-02" db="EMBL/GenBank/DDBJ databases">
        <title>Deep-cultivation of Planctomycetes and their phenomic and genomic characterization uncovers novel biology.</title>
        <authorList>
            <person name="Wiegand S."/>
            <person name="Jogler M."/>
            <person name="Boedeker C."/>
            <person name="Pinto D."/>
            <person name="Vollmers J."/>
            <person name="Rivas-Marin E."/>
            <person name="Kohn T."/>
            <person name="Peeters S.H."/>
            <person name="Heuer A."/>
            <person name="Rast P."/>
            <person name="Oberbeckmann S."/>
            <person name="Bunk B."/>
            <person name="Jeske O."/>
            <person name="Meyerdierks A."/>
            <person name="Storesund J.E."/>
            <person name="Kallscheuer N."/>
            <person name="Luecker S."/>
            <person name="Lage O.M."/>
            <person name="Pohl T."/>
            <person name="Merkel B.J."/>
            <person name="Hornburger P."/>
            <person name="Mueller R.-W."/>
            <person name="Bruemmer F."/>
            <person name="Labrenz M."/>
            <person name="Spormann A.M."/>
            <person name="Op den Camp H."/>
            <person name="Overmann J."/>
            <person name="Amann R."/>
            <person name="Jetten M.S.M."/>
            <person name="Mascher T."/>
            <person name="Medema M.H."/>
            <person name="Devos D.P."/>
            <person name="Kaster A.-K."/>
            <person name="Ovreas L."/>
            <person name="Rohde M."/>
            <person name="Galperin M.Y."/>
            <person name="Jogler C."/>
        </authorList>
    </citation>
    <scope>NUCLEOTIDE SEQUENCE [LARGE SCALE GENOMIC DNA]</scope>
    <source>
        <strain evidence="5 6">Q31a</strain>
    </source>
</reference>
<dbReference type="InterPro" id="IPR039425">
    <property type="entry name" value="RNA_pol_sigma-70-like"/>
</dbReference>
<dbReference type="InterPro" id="IPR007627">
    <property type="entry name" value="RNA_pol_sigma70_r2"/>
</dbReference>
<dbReference type="RefSeq" id="WP_145080476.1">
    <property type="nucleotide sequence ID" value="NZ_CP036298.1"/>
</dbReference>
<accession>A0A518GA01</accession>
<name>A0A518GA01_9BACT</name>
<dbReference type="InterPro" id="IPR013325">
    <property type="entry name" value="RNA_pol_sigma_r2"/>
</dbReference>
<feature type="domain" description="RNA polymerase sigma-70 region 2" evidence="4">
    <location>
        <begin position="22"/>
        <end position="88"/>
    </location>
</feature>